<keyword evidence="1" id="KW-0175">Coiled coil</keyword>
<reference evidence="3" key="1">
    <citation type="submission" date="2019-10" db="EMBL/GenBank/DDBJ databases">
        <title>The sequence and de novo assembly of the wild yak genome.</title>
        <authorList>
            <person name="Liu Y."/>
        </authorList>
    </citation>
    <scope>NUCLEOTIDE SEQUENCE [LARGE SCALE GENOMIC DNA]</scope>
    <source>
        <strain evidence="3">WY2019</strain>
    </source>
</reference>
<feature type="chain" id="PRO_5025395620" evidence="2">
    <location>
        <begin position="27"/>
        <end position="77"/>
    </location>
</feature>
<evidence type="ECO:0000256" key="2">
    <source>
        <dbReference type="SAM" id="SignalP"/>
    </source>
</evidence>
<evidence type="ECO:0000313" key="4">
    <source>
        <dbReference type="Proteomes" id="UP000322234"/>
    </source>
</evidence>
<evidence type="ECO:0000313" key="3">
    <source>
        <dbReference type="EMBL" id="MXQ79014.1"/>
    </source>
</evidence>
<organism evidence="3 4">
    <name type="scientific">Bos mutus</name>
    <name type="common">wild yak</name>
    <dbReference type="NCBI Taxonomy" id="72004"/>
    <lineage>
        <taxon>Eukaryota</taxon>
        <taxon>Metazoa</taxon>
        <taxon>Chordata</taxon>
        <taxon>Craniata</taxon>
        <taxon>Vertebrata</taxon>
        <taxon>Euteleostomi</taxon>
        <taxon>Mammalia</taxon>
        <taxon>Eutheria</taxon>
        <taxon>Laurasiatheria</taxon>
        <taxon>Artiodactyla</taxon>
        <taxon>Ruminantia</taxon>
        <taxon>Pecora</taxon>
        <taxon>Bovidae</taxon>
        <taxon>Bovinae</taxon>
        <taxon>Bos</taxon>
    </lineage>
</organism>
<feature type="signal peptide" evidence="2">
    <location>
        <begin position="1"/>
        <end position="26"/>
    </location>
</feature>
<evidence type="ECO:0000256" key="1">
    <source>
        <dbReference type="SAM" id="Coils"/>
    </source>
</evidence>
<dbReference type="EMBL" id="VBQZ03000001">
    <property type="protein sequence ID" value="MXQ79014.1"/>
    <property type="molecule type" value="Genomic_DNA"/>
</dbReference>
<proteinExistence type="predicted"/>
<dbReference type="AlphaFoldDB" id="A0A6B0QTT6"/>
<keyword evidence="4" id="KW-1185">Reference proteome</keyword>
<dbReference type="Proteomes" id="UP000322234">
    <property type="component" value="Unassembled WGS sequence"/>
</dbReference>
<protein>
    <submittedName>
        <fullName evidence="3">Uncharacterized protein</fullName>
    </submittedName>
</protein>
<comment type="caution">
    <text evidence="3">The sequence shown here is derived from an EMBL/GenBank/DDBJ whole genome shotgun (WGS) entry which is preliminary data.</text>
</comment>
<accession>A0A6B0QTT6</accession>
<sequence length="77" mass="9150">MARCGPLSVCGLYYLLKLLDIQLTITESEIQNYKRCLETREWTSEDEREMLQEKLKSVELEEARLVQKVEEVEKNQE</sequence>
<feature type="coiled-coil region" evidence="1">
    <location>
        <begin position="48"/>
        <end position="75"/>
    </location>
</feature>
<gene>
    <name evidence="3" type="ORF">E5288_WYG000473</name>
</gene>
<keyword evidence="2" id="KW-0732">Signal</keyword>
<name>A0A6B0QTT6_9CETA</name>